<proteinExistence type="predicted"/>
<dbReference type="InterPro" id="IPR050428">
    <property type="entry name" value="TCS_sensor_his_kinase"/>
</dbReference>
<evidence type="ECO:0000256" key="2">
    <source>
        <dbReference type="ARBA" id="ARBA00004533"/>
    </source>
</evidence>
<gene>
    <name evidence="18" type="ordered locus">Geob_3168</name>
</gene>
<evidence type="ECO:0000256" key="8">
    <source>
        <dbReference type="ARBA" id="ARBA00022692"/>
    </source>
</evidence>
<dbReference type="InterPro" id="IPR005467">
    <property type="entry name" value="His_kinase_dom"/>
</dbReference>
<dbReference type="SMART" id="SM00304">
    <property type="entry name" value="HAMP"/>
    <property type="match status" value="1"/>
</dbReference>
<feature type="transmembrane region" description="Helical" evidence="15">
    <location>
        <begin position="183"/>
        <end position="203"/>
    </location>
</feature>
<dbReference type="OrthoDB" id="9815202at2"/>
<dbReference type="GO" id="GO:0000155">
    <property type="term" value="F:phosphorelay sensor kinase activity"/>
    <property type="evidence" value="ECO:0007669"/>
    <property type="project" value="InterPro"/>
</dbReference>
<dbReference type="HOGENOM" id="CLU_000445_89_6_7"/>
<comment type="catalytic activity">
    <reaction evidence="1">
        <text>ATP + protein L-histidine = ADP + protein N-phospho-L-histidine.</text>
        <dbReference type="EC" id="2.7.13.3"/>
    </reaction>
</comment>
<feature type="domain" description="Histidine kinase" evidence="16">
    <location>
        <begin position="265"/>
        <end position="480"/>
    </location>
</feature>
<evidence type="ECO:0000256" key="9">
    <source>
        <dbReference type="ARBA" id="ARBA00022741"/>
    </source>
</evidence>
<dbReference type="CDD" id="cd00075">
    <property type="entry name" value="HATPase"/>
    <property type="match status" value="1"/>
</dbReference>
<dbReference type="KEGG" id="geo:Geob_3168"/>
<name>B9M456_GEODF</name>
<reference evidence="18 19" key="1">
    <citation type="submission" date="2009-01" db="EMBL/GenBank/DDBJ databases">
        <title>Complete sequence of Geobacter sp. FRC-32.</title>
        <authorList>
            <consortium name="US DOE Joint Genome Institute"/>
            <person name="Lucas S."/>
            <person name="Copeland A."/>
            <person name="Lapidus A."/>
            <person name="Glavina del Rio T."/>
            <person name="Dalin E."/>
            <person name="Tice H."/>
            <person name="Bruce D."/>
            <person name="Goodwin L."/>
            <person name="Pitluck S."/>
            <person name="Saunders E."/>
            <person name="Brettin T."/>
            <person name="Detter J.C."/>
            <person name="Han C."/>
            <person name="Larimer F."/>
            <person name="Land M."/>
            <person name="Hauser L."/>
            <person name="Kyrpides N."/>
            <person name="Ovchinnikova G."/>
            <person name="Kostka J."/>
            <person name="Richardson P."/>
        </authorList>
    </citation>
    <scope>NUCLEOTIDE SEQUENCE [LARGE SCALE GENOMIC DNA]</scope>
    <source>
        <strain evidence="19">DSM 22248 / JCM 15807 / FRC-32</strain>
    </source>
</reference>
<dbReference type="GO" id="GO:0005524">
    <property type="term" value="F:ATP binding"/>
    <property type="evidence" value="ECO:0007669"/>
    <property type="project" value="UniProtKB-KW"/>
</dbReference>
<dbReference type="InterPro" id="IPR036097">
    <property type="entry name" value="HisK_dim/P_sf"/>
</dbReference>
<dbReference type="EMBL" id="CP001390">
    <property type="protein sequence ID" value="ACM21511.1"/>
    <property type="molecule type" value="Genomic_DNA"/>
</dbReference>
<evidence type="ECO:0000256" key="10">
    <source>
        <dbReference type="ARBA" id="ARBA00022777"/>
    </source>
</evidence>
<evidence type="ECO:0000256" key="11">
    <source>
        <dbReference type="ARBA" id="ARBA00022840"/>
    </source>
</evidence>
<evidence type="ECO:0000256" key="4">
    <source>
        <dbReference type="ARBA" id="ARBA00022475"/>
    </source>
</evidence>
<comment type="subcellular location">
    <subcellularLocation>
        <location evidence="2">Cell inner membrane</location>
    </subcellularLocation>
</comment>
<dbReference type="FunFam" id="3.30.565.10:FF:000006">
    <property type="entry name" value="Sensor histidine kinase WalK"/>
    <property type="match status" value="1"/>
</dbReference>
<dbReference type="Pfam" id="PF02518">
    <property type="entry name" value="HATPase_c"/>
    <property type="match status" value="1"/>
</dbReference>
<evidence type="ECO:0000259" key="16">
    <source>
        <dbReference type="PROSITE" id="PS50109"/>
    </source>
</evidence>
<dbReference type="CDD" id="cd00082">
    <property type="entry name" value="HisKA"/>
    <property type="match status" value="1"/>
</dbReference>
<keyword evidence="9" id="KW-0547">Nucleotide-binding</keyword>
<keyword evidence="13" id="KW-0902">Two-component regulatory system</keyword>
<dbReference type="InterPro" id="IPR006290">
    <property type="entry name" value="CztS_silS_copS"/>
</dbReference>
<evidence type="ECO:0000256" key="13">
    <source>
        <dbReference type="ARBA" id="ARBA00023012"/>
    </source>
</evidence>
<evidence type="ECO:0000256" key="7">
    <source>
        <dbReference type="ARBA" id="ARBA00022679"/>
    </source>
</evidence>
<dbReference type="Gene3D" id="1.10.287.130">
    <property type="match status" value="1"/>
</dbReference>
<evidence type="ECO:0000256" key="5">
    <source>
        <dbReference type="ARBA" id="ARBA00022519"/>
    </source>
</evidence>
<dbReference type="GO" id="GO:0005886">
    <property type="term" value="C:plasma membrane"/>
    <property type="evidence" value="ECO:0007669"/>
    <property type="project" value="UniProtKB-SubCell"/>
</dbReference>
<keyword evidence="4" id="KW-1003">Cell membrane</keyword>
<evidence type="ECO:0000256" key="1">
    <source>
        <dbReference type="ARBA" id="ARBA00000085"/>
    </source>
</evidence>
<dbReference type="AlphaFoldDB" id="B9M456"/>
<dbReference type="RefSeq" id="WP_012648239.1">
    <property type="nucleotide sequence ID" value="NC_011979.1"/>
</dbReference>
<feature type="domain" description="HAMP" evidence="17">
    <location>
        <begin position="209"/>
        <end position="257"/>
    </location>
</feature>
<keyword evidence="14 15" id="KW-0472">Membrane</keyword>
<dbReference type="eggNOG" id="COG2205">
    <property type="taxonomic scope" value="Bacteria"/>
</dbReference>
<dbReference type="PRINTS" id="PR00344">
    <property type="entry name" value="BCTRLSENSOR"/>
</dbReference>
<dbReference type="PANTHER" id="PTHR45436">
    <property type="entry name" value="SENSOR HISTIDINE KINASE YKOH"/>
    <property type="match status" value="1"/>
</dbReference>
<dbReference type="EC" id="2.7.13.3" evidence="3"/>
<dbReference type="InterPro" id="IPR003660">
    <property type="entry name" value="HAMP_dom"/>
</dbReference>
<evidence type="ECO:0000313" key="18">
    <source>
        <dbReference type="EMBL" id="ACM21511.1"/>
    </source>
</evidence>
<protein>
    <recommendedName>
        <fullName evidence="3">histidine kinase</fullName>
        <ecNumber evidence="3">2.7.13.3</ecNumber>
    </recommendedName>
</protein>
<keyword evidence="19" id="KW-1185">Reference proteome</keyword>
<evidence type="ECO:0000256" key="3">
    <source>
        <dbReference type="ARBA" id="ARBA00012438"/>
    </source>
</evidence>
<keyword evidence="6" id="KW-0597">Phosphoprotein</keyword>
<evidence type="ECO:0000256" key="12">
    <source>
        <dbReference type="ARBA" id="ARBA00022989"/>
    </source>
</evidence>
<dbReference type="InterPro" id="IPR004358">
    <property type="entry name" value="Sig_transdc_His_kin-like_C"/>
</dbReference>
<keyword evidence="5" id="KW-0997">Cell inner membrane</keyword>
<dbReference type="SMART" id="SM00388">
    <property type="entry name" value="HisKA"/>
    <property type="match status" value="1"/>
</dbReference>
<keyword evidence="8 15" id="KW-0812">Transmembrane</keyword>
<evidence type="ECO:0000313" key="19">
    <source>
        <dbReference type="Proteomes" id="UP000007721"/>
    </source>
</evidence>
<organism evidence="18 19">
    <name type="scientific">Geotalea daltonii (strain DSM 22248 / JCM 15807 / FRC-32)</name>
    <name type="common">Geobacter daltonii</name>
    <dbReference type="NCBI Taxonomy" id="316067"/>
    <lineage>
        <taxon>Bacteria</taxon>
        <taxon>Pseudomonadati</taxon>
        <taxon>Thermodesulfobacteriota</taxon>
        <taxon>Desulfuromonadia</taxon>
        <taxon>Geobacterales</taxon>
        <taxon>Geobacteraceae</taxon>
        <taxon>Geotalea</taxon>
    </lineage>
</organism>
<dbReference type="SUPFAM" id="SSF55874">
    <property type="entry name" value="ATPase domain of HSP90 chaperone/DNA topoisomerase II/histidine kinase"/>
    <property type="match status" value="1"/>
</dbReference>
<evidence type="ECO:0000256" key="15">
    <source>
        <dbReference type="SAM" id="Phobius"/>
    </source>
</evidence>
<dbReference type="SUPFAM" id="SSF158472">
    <property type="entry name" value="HAMP domain-like"/>
    <property type="match status" value="1"/>
</dbReference>
<dbReference type="STRING" id="316067.Geob_3168"/>
<dbReference type="PANTHER" id="PTHR45436:SF5">
    <property type="entry name" value="SENSOR HISTIDINE KINASE TRCS"/>
    <property type="match status" value="1"/>
</dbReference>
<sequence length="486" mass="54295">MSSKSGKDSSGAGRNHSRSWSLSRRLTLHYALSAFVILNMSAAFVHWGLVNITERQSNKYLQDEINTIQLLSRADTDLKALARKLEVGYAARESMKSYGRILDQQGMVLLQTYGMDAKIPAKVFPPPSRPGNVRSIQWKNSREEVYLLRSVLLEQGKAQDGRVLQIALDVTYIEQIFSDFRNVLLLVVFIGTFVSLALAVLTVKRGLCPLTEIAQRTSSITAHNLDERVTLGHWPEEVKALAIALDEMLDRLQDSFVRLSSYVSNLAHELRTPINVLMGEAEVALTKSRTTNDYRRVIESNLEEYDRLSRIIDSLLFIARTDVQKPDLSREEIDICREVGEIIEYYQPVAEDKGINISCLNNATLYADRTLFRRAVSNLISNSLHYTEAGGSVSISTRQAPNRSIEVTVRDTGCGISKADLPNITDRFYRVDSTRHMNKEGTGLGLAIVKSIMDLHGGSIKVESEPGRGTSITLLFPRADITNLSS</sequence>
<evidence type="ECO:0000259" key="17">
    <source>
        <dbReference type="PROSITE" id="PS50885"/>
    </source>
</evidence>
<dbReference type="Proteomes" id="UP000007721">
    <property type="component" value="Chromosome"/>
</dbReference>
<evidence type="ECO:0000256" key="6">
    <source>
        <dbReference type="ARBA" id="ARBA00022553"/>
    </source>
</evidence>
<dbReference type="InterPro" id="IPR036890">
    <property type="entry name" value="HATPase_C_sf"/>
</dbReference>
<keyword evidence="10 18" id="KW-0418">Kinase</keyword>
<dbReference type="Pfam" id="PF00512">
    <property type="entry name" value="HisKA"/>
    <property type="match status" value="1"/>
</dbReference>
<keyword evidence="7" id="KW-0808">Transferase</keyword>
<dbReference type="PROSITE" id="PS50885">
    <property type="entry name" value="HAMP"/>
    <property type="match status" value="1"/>
</dbReference>
<dbReference type="InterPro" id="IPR003594">
    <property type="entry name" value="HATPase_dom"/>
</dbReference>
<keyword evidence="11" id="KW-0067">ATP-binding</keyword>
<dbReference type="NCBIfam" id="TIGR01386">
    <property type="entry name" value="cztS_silS_copS"/>
    <property type="match status" value="1"/>
</dbReference>
<dbReference type="PROSITE" id="PS50109">
    <property type="entry name" value="HIS_KIN"/>
    <property type="match status" value="1"/>
</dbReference>
<dbReference type="SMART" id="SM00387">
    <property type="entry name" value="HATPase_c"/>
    <property type="match status" value="1"/>
</dbReference>
<dbReference type="SUPFAM" id="SSF47384">
    <property type="entry name" value="Homodimeric domain of signal transducing histidine kinase"/>
    <property type="match status" value="1"/>
</dbReference>
<feature type="transmembrane region" description="Helical" evidence="15">
    <location>
        <begin position="28"/>
        <end position="50"/>
    </location>
</feature>
<dbReference type="Gene3D" id="3.30.565.10">
    <property type="entry name" value="Histidine kinase-like ATPase, C-terminal domain"/>
    <property type="match status" value="1"/>
</dbReference>
<evidence type="ECO:0000256" key="14">
    <source>
        <dbReference type="ARBA" id="ARBA00023136"/>
    </source>
</evidence>
<accession>B9M456</accession>
<keyword evidence="12 15" id="KW-1133">Transmembrane helix</keyword>
<dbReference type="InterPro" id="IPR003661">
    <property type="entry name" value="HisK_dim/P_dom"/>
</dbReference>
<dbReference type="Gene3D" id="6.10.340.10">
    <property type="match status" value="1"/>
</dbReference>